<comment type="caution">
    <text evidence="1">The sequence shown here is derived from an EMBL/GenBank/DDBJ whole genome shotgun (WGS) entry which is preliminary data.</text>
</comment>
<proteinExistence type="predicted"/>
<accession>A0ABQ5XBJ7</accession>
<name>A0ABQ5XBJ7_9GAMM</name>
<dbReference type="Proteomes" id="UP001156627">
    <property type="component" value="Unassembled WGS sequence"/>
</dbReference>
<gene>
    <name evidence="1" type="ORF">GCM10007898_26370</name>
</gene>
<evidence type="ECO:0000313" key="2">
    <source>
        <dbReference type="Proteomes" id="UP001156627"/>
    </source>
</evidence>
<dbReference type="EMBL" id="BSOA01000028">
    <property type="protein sequence ID" value="GLQ89065.1"/>
    <property type="molecule type" value="Genomic_DNA"/>
</dbReference>
<sequence length="61" mass="6947">MSTLTDCRVKSWNQSTRIIDIAFPHALDLKGGVCYGSCVEWLKRIRQATNESPDNRMAFKS</sequence>
<protein>
    <submittedName>
        <fullName evidence="1">Uncharacterized protein</fullName>
    </submittedName>
</protein>
<reference evidence="2" key="1">
    <citation type="journal article" date="2019" name="Int. J. Syst. Evol. Microbiol.">
        <title>The Global Catalogue of Microorganisms (GCM) 10K type strain sequencing project: providing services to taxonomists for standard genome sequencing and annotation.</title>
        <authorList>
            <consortium name="The Broad Institute Genomics Platform"/>
            <consortium name="The Broad Institute Genome Sequencing Center for Infectious Disease"/>
            <person name="Wu L."/>
            <person name="Ma J."/>
        </authorList>
    </citation>
    <scope>NUCLEOTIDE SEQUENCE [LARGE SCALE GENOMIC DNA]</scope>
    <source>
        <strain evidence="2">NBRC 111981</strain>
    </source>
</reference>
<evidence type="ECO:0000313" key="1">
    <source>
        <dbReference type="EMBL" id="GLQ89065.1"/>
    </source>
</evidence>
<organism evidence="1 2">
    <name type="scientific">Dyella flagellata</name>
    <dbReference type="NCBI Taxonomy" id="1867833"/>
    <lineage>
        <taxon>Bacteria</taxon>
        <taxon>Pseudomonadati</taxon>
        <taxon>Pseudomonadota</taxon>
        <taxon>Gammaproteobacteria</taxon>
        <taxon>Lysobacterales</taxon>
        <taxon>Rhodanobacteraceae</taxon>
        <taxon>Dyella</taxon>
    </lineage>
</organism>
<keyword evidence="2" id="KW-1185">Reference proteome</keyword>